<evidence type="ECO:0000313" key="1">
    <source>
        <dbReference type="EMBL" id="PFQ45622.1"/>
    </source>
</evidence>
<dbReference type="EMBL" id="NVAP01000029">
    <property type="protein sequence ID" value="PFQ45622.1"/>
    <property type="molecule type" value="Genomic_DNA"/>
</dbReference>
<evidence type="ECO:0000313" key="2">
    <source>
        <dbReference type="Proteomes" id="UP000224386"/>
    </source>
</evidence>
<gene>
    <name evidence="1" type="ORF">COK05_14150</name>
</gene>
<dbReference type="AlphaFoldDB" id="A0A2B2LTR6"/>
<sequence length="61" mass="7332">MGMRLKYLYKIVKVFNGKRRRYIYTNNLVYIIQRKSHNYGWITLACLILSESKVWGGSQCR</sequence>
<comment type="caution">
    <text evidence="1">The sequence shown here is derived from an EMBL/GenBank/DDBJ whole genome shotgun (WGS) entry which is preliminary data.</text>
</comment>
<proteinExistence type="predicted"/>
<dbReference type="Proteomes" id="UP000224386">
    <property type="component" value="Unassembled WGS sequence"/>
</dbReference>
<protein>
    <submittedName>
        <fullName evidence="1">Uncharacterized protein</fullName>
    </submittedName>
</protein>
<organism evidence="1 2">
    <name type="scientific">Bacillus cereus</name>
    <dbReference type="NCBI Taxonomy" id="1396"/>
    <lineage>
        <taxon>Bacteria</taxon>
        <taxon>Bacillati</taxon>
        <taxon>Bacillota</taxon>
        <taxon>Bacilli</taxon>
        <taxon>Bacillales</taxon>
        <taxon>Bacillaceae</taxon>
        <taxon>Bacillus</taxon>
        <taxon>Bacillus cereus group</taxon>
    </lineage>
</organism>
<accession>A0A2B2LTR6</accession>
<reference evidence="1 2" key="1">
    <citation type="submission" date="2017-09" db="EMBL/GenBank/DDBJ databases">
        <title>Large-scale bioinformatics analysis of Bacillus genomes uncovers conserved roles of natural products in bacterial physiology.</title>
        <authorList>
            <consortium name="Agbiome Team Llc"/>
            <person name="Bleich R.M."/>
            <person name="Grubbs K.J."/>
            <person name="Santa Maria K.C."/>
            <person name="Allen S.E."/>
            <person name="Farag S."/>
            <person name="Shank E.A."/>
            <person name="Bowers A."/>
        </authorList>
    </citation>
    <scope>NUCLEOTIDE SEQUENCE [LARGE SCALE GENOMIC DNA]</scope>
    <source>
        <strain evidence="1 2">AFS070861</strain>
    </source>
</reference>
<name>A0A2B2LTR6_BACCE</name>